<reference evidence="8 9" key="1">
    <citation type="submission" date="2014-09" db="EMBL/GenBank/DDBJ databases">
        <title>Genome sequencing of Methyloceanibacter caenitepidi Gela4.</title>
        <authorList>
            <person name="Takeuchi M."/>
            <person name="Susumu S."/>
            <person name="Kamagata Y."/>
            <person name="Oshima K."/>
            <person name="Hattori M."/>
            <person name="Iwasaki W."/>
        </authorList>
    </citation>
    <scope>NUCLEOTIDE SEQUENCE [LARGE SCALE GENOMIC DNA]</scope>
    <source>
        <strain evidence="8 9">Gela4</strain>
    </source>
</reference>
<evidence type="ECO:0000256" key="4">
    <source>
        <dbReference type="RuleBase" id="RU004447"/>
    </source>
</evidence>
<proteinExistence type="inferred from homology"/>
<dbReference type="GO" id="GO:0046872">
    <property type="term" value="F:metal ion binding"/>
    <property type="evidence" value="ECO:0007669"/>
    <property type="project" value="InterPro"/>
</dbReference>
<feature type="domain" description="Peptidase M16 N-terminal" evidence="6">
    <location>
        <begin position="14"/>
        <end position="160"/>
    </location>
</feature>
<gene>
    <name evidence="8" type="ORF">GL4_0995</name>
</gene>
<dbReference type="SUPFAM" id="SSF63411">
    <property type="entry name" value="LuxS/MPP-like metallohydrolase"/>
    <property type="match status" value="2"/>
</dbReference>
<name>A0A0A8K0N2_9HYPH</name>
<keyword evidence="3" id="KW-0645">Protease</keyword>
<evidence type="ECO:0000259" key="6">
    <source>
        <dbReference type="Pfam" id="PF00675"/>
    </source>
</evidence>
<dbReference type="FunFam" id="3.30.830.10:FF:000008">
    <property type="entry name" value="Mitochondrial-processing peptidase subunit beta"/>
    <property type="match status" value="1"/>
</dbReference>
<dbReference type="PANTHER" id="PTHR11851:SF49">
    <property type="entry name" value="MITOCHONDRIAL-PROCESSING PEPTIDASE SUBUNIT ALPHA"/>
    <property type="match status" value="1"/>
</dbReference>
<dbReference type="GO" id="GO:0006508">
    <property type="term" value="P:proteolysis"/>
    <property type="evidence" value="ECO:0007669"/>
    <property type="project" value="InterPro"/>
</dbReference>
<accession>A0A0A8K0N2</accession>
<dbReference type="RefSeq" id="WP_045365138.1">
    <property type="nucleotide sequence ID" value="NZ_AP014648.1"/>
</dbReference>
<sequence>MSVTRSTLSNGLTVVSHTMPEVETVSLGIWVGAGSRSEQLTEHGVAHFLEHMAFKGTKRRTAREIVEEIESVGGDLNAATSVDSTGYYARVLPKDLPLALDILSDIILEPRFDGAELARERDVILQEIAASSDSPDDIVYDFVSEAAFPDQPVGRPILGTADSVCAFERDHLGSYLATHYHAPNMVLAAAGAVDHEALVAEAERRLSGLPSDGTPTPQEAIYSGGRRQSDKPFEQTHLMIGLEAPAYHQPDYFTAQILAGALGGGMSSRLFQEVRERRGLCYSVYAFSTGLTDSGMFVVHAAGAPEKADELFSVIRDELDRAANSGFVEAELGRVKAQMKMGLLAALESSSARAEQLARHILFCGRVLPTTELVERIEAVGTADLQALLQKVLGTPLSLATVGPVANLGRFEAVADKFIVPASRAA</sequence>
<keyword evidence="3" id="KW-0482">Metalloprotease</keyword>
<dbReference type="InterPro" id="IPR001431">
    <property type="entry name" value="Pept_M16_Zn_BS"/>
</dbReference>
<dbReference type="OrthoDB" id="9811314at2"/>
<organism evidence="8 9">
    <name type="scientific">Methyloceanibacter caenitepidi</name>
    <dbReference type="NCBI Taxonomy" id="1384459"/>
    <lineage>
        <taxon>Bacteria</taxon>
        <taxon>Pseudomonadati</taxon>
        <taxon>Pseudomonadota</taxon>
        <taxon>Alphaproteobacteria</taxon>
        <taxon>Hyphomicrobiales</taxon>
        <taxon>Hyphomicrobiaceae</taxon>
        <taxon>Methyloceanibacter</taxon>
    </lineage>
</organism>
<keyword evidence="8" id="KW-0378">Hydrolase</keyword>
<dbReference type="EC" id="3.4.24.64" evidence="8"/>
<feature type="region of interest" description="Disordered" evidence="5">
    <location>
        <begin position="207"/>
        <end position="229"/>
    </location>
</feature>
<dbReference type="Gene3D" id="3.30.830.10">
    <property type="entry name" value="Metalloenzyme, LuxS/M16 peptidase-like"/>
    <property type="match status" value="2"/>
</dbReference>
<dbReference type="GO" id="GO:0004222">
    <property type="term" value="F:metalloendopeptidase activity"/>
    <property type="evidence" value="ECO:0007669"/>
    <property type="project" value="UniProtKB-EC"/>
</dbReference>
<evidence type="ECO:0000256" key="1">
    <source>
        <dbReference type="ARBA" id="ARBA00001947"/>
    </source>
</evidence>
<dbReference type="Pfam" id="PF00675">
    <property type="entry name" value="Peptidase_M16"/>
    <property type="match status" value="1"/>
</dbReference>
<protein>
    <submittedName>
        <fullName evidence="8">Mitochondrial processing peptidase-like protein</fullName>
        <ecNumber evidence="8">3.4.24.64</ecNumber>
    </submittedName>
</protein>
<dbReference type="PROSITE" id="PS00143">
    <property type="entry name" value="INSULINASE"/>
    <property type="match status" value="1"/>
</dbReference>
<evidence type="ECO:0000313" key="8">
    <source>
        <dbReference type="EMBL" id="BAQ16455.1"/>
    </source>
</evidence>
<dbReference type="KEGG" id="mcg:GL4_0995"/>
<comment type="similarity">
    <text evidence="2 4">Belongs to the peptidase M16 family.</text>
</comment>
<evidence type="ECO:0000259" key="7">
    <source>
        <dbReference type="Pfam" id="PF05193"/>
    </source>
</evidence>
<feature type="domain" description="Peptidase M16 C-terminal" evidence="7">
    <location>
        <begin position="167"/>
        <end position="339"/>
    </location>
</feature>
<dbReference type="InterPro" id="IPR007863">
    <property type="entry name" value="Peptidase_M16_C"/>
</dbReference>
<dbReference type="HOGENOM" id="CLU_009902_3_0_5"/>
<dbReference type="AlphaFoldDB" id="A0A0A8K0N2"/>
<evidence type="ECO:0000256" key="3">
    <source>
        <dbReference type="ARBA" id="ARBA00023049"/>
    </source>
</evidence>
<dbReference type="InterPro" id="IPR011249">
    <property type="entry name" value="Metalloenz_LuxS/M16"/>
</dbReference>
<dbReference type="Proteomes" id="UP000031643">
    <property type="component" value="Chromosome"/>
</dbReference>
<dbReference type="STRING" id="1384459.GL4_0995"/>
<keyword evidence="9" id="KW-1185">Reference proteome</keyword>
<evidence type="ECO:0000256" key="2">
    <source>
        <dbReference type="ARBA" id="ARBA00007261"/>
    </source>
</evidence>
<evidence type="ECO:0000313" key="9">
    <source>
        <dbReference type="Proteomes" id="UP000031643"/>
    </source>
</evidence>
<evidence type="ECO:0000256" key="5">
    <source>
        <dbReference type="SAM" id="MobiDB-lite"/>
    </source>
</evidence>
<dbReference type="EMBL" id="AP014648">
    <property type="protein sequence ID" value="BAQ16455.1"/>
    <property type="molecule type" value="Genomic_DNA"/>
</dbReference>
<dbReference type="Pfam" id="PF05193">
    <property type="entry name" value="Peptidase_M16_C"/>
    <property type="match status" value="1"/>
</dbReference>
<dbReference type="PANTHER" id="PTHR11851">
    <property type="entry name" value="METALLOPROTEASE"/>
    <property type="match status" value="1"/>
</dbReference>
<dbReference type="InterPro" id="IPR011765">
    <property type="entry name" value="Pept_M16_N"/>
</dbReference>
<dbReference type="InterPro" id="IPR050361">
    <property type="entry name" value="MPP/UQCRC_Complex"/>
</dbReference>
<comment type="cofactor">
    <cofactor evidence="1">
        <name>Zn(2+)</name>
        <dbReference type="ChEBI" id="CHEBI:29105"/>
    </cofactor>
</comment>